<dbReference type="Proteomes" id="UP001153292">
    <property type="component" value="Chromosome 9"/>
</dbReference>
<evidence type="ECO:0000313" key="2">
    <source>
        <dbReference type="EMBL" id="CAH0407701.1"/>
    </source>
</evidence>
<organism evidence="2 3">
    <name type="scientific">Chilo suppressalis</name>
    <name type="common">Asiatic rice borer moth</name>
    <dbReference type="NCBI Taxonomy" id="168631"/>
    <lineage>
        <taxon>Eukaryota</taxon>
        <taxon>Metazoa</taxon>
        <taxon>Ecdysozoa</taxon>
        <taxon>Arthropoda</taxon>
        <taxon>Hexapoda</taxon>
        <taxon>Insecta</taxon>
        <taxon>Pterygota</taxon>
        <taxon>Neoptera</taxon>
        <taxon>Endopterygota</taxon>
        <taxon>Lepidoptera</taxon>
        <taxon>Glossata</taxon>
        <taxon>Ditrysia</taxon>
        <taxon>Pyraloidea</taxon>
        <taxon>Crambidae</taxon>
        <taxon>Crambinae</taxon>
        <taxon>Chilo</taxon>
    </lineage>
</organism>
<reference evidence="2" key="1">
    <citation type="submission" date="2021-12" db="EMBL/GenBank/DDBJ databases">
        <authorList>
            <person name="King R."/>
        </authorList>
    </citation>
    <scope>NUCLEOTIDE SEQUENCE</scope>
</reference>
<evidence type="ECO:0000313" key="3">
    <source>
        <dbReference type="Proteomes" id="UP001153292"/>
    </source>
</evidence>
<gene>
    <name evidence="2" type="ORF">CHILSU_LOCUS11104</name>
</gene>
<sequence length="343" mass="37980">MSKRKCDESKEERWSRKLRKNEIKLQETRKRNSQRIIYLSDDDDVQPEEHQDLADITMTSGDVCINESELSKDANAVFTDKDEISIDDFDPDLLQALGGVEPESANFGDSLHIDIATPTLNPEIQAMLAETYRLRDKRLLGKQDQLGRALSALGKLIADSHYAETETRRSVIIPLVEKSFLLKTRNRDSFLFGEGLDELVFKLQRPTDSTTTALEQPSVPTASGWAASNVSESPARFALAASSTNSPSLPATGAPTPTAAPASTTDTCSDRPPTEVIIRNQVHVRYHIPFATLPQQKENEISIRSFSTGESLAIKREVQHLLSIKAIKKCKPVSGQFISGSQE</sequence>
<evidence type="ECO:0000256" key="1">
    <source>
        <dbReference type="SAM" id="MobiDB-lite"/>
    </source>
</evidence>
<accession>A0ABN8BGR6</accession>
<name>A0ABN8BGR6_CHISP</name>
<feature type="compositionally biased region" description="Low complexity" evidence="1">
    <location>
        <begin position="246"/>
        <end position="265"/>
    </location>
</feature>
<keyword evidence="3" id="KW-1185">Reference proteome</keyword>
<feature type="region of interest" description="Disordered" evidence="1">
    <location>
        <begin position="239"/>
        <end position="272"/>
    </location>
</feature>
<protein>
    <submittedName>
        <fullName evidence="2">Uncharacterized protein</fullName>
    </submittedName>
</protein>
<dbReference type="EMBL" id="OU963902">
    <property type="protein sequence ID" value="CAH0407701.1"/>
    <property type="molecule type" value="Genomic_DNA"/>
</dbReference>
<proteinExistence type="predicted"/>